<dbReference type="Gene3D" id="1.10.150.240">
    <property type="entry name" value="Putative phosphatase, domain 2"/>
    <property type="match status" value="1"/>
</dbReference>
<dbReference type="InterPro" id="IPR023214">
    <property type="entry name" value="HAD_sf"/>
</dbReference>
<dbReference type="Gene3D" id="3.40.50.1000">
    <property type="entry name" value="HAD superfamily/HAD-like"/>
    <property type="match status" value="1"/>
</dbReference>
<dbReference type="Proteomes" id="UP001596047">
    <property type="component" value="Unassembled WGS sequence"/>
</dbReference>
<dbReference type="InterPro" id="IPR036412">
    <property type="entry name" value="HAD-like_sf"/>
</dbReference>
<name>A0ABW0W8L9_9BACL</name>
<evidence type="ECO:0000313" key="2">
    <source>
        <dbReference type="Proteomes" id="UP001596047"/>
    </source>
</evidence>
<sequence length="198" mass="22670">MNKPQLILDAAGVLVANLSPDYWNGIHSLTGISYEKLKALFKDELRSDFWSGKVPERRFWEWLQEKAPQIDIAAAQRLLMRELKPLAAMSHLASWSQWADLHVLSNHRSEWLAPLLEPVSQYLKSVTISSSVGCCKPDPRIFNRVHTKLYESAAIVYVDDQEKNRIPASQLGWHTIIADPHEHWIEQVHFIISGTIPI</sequence>
<dbReference type="InterPro" id="IPR006439">
    <property type="entry name" value="HAD-SF_hydro_IA"/>
</dbReference>
<dbReference type="EMBL" id="JBHSOW010000125">
    <property type="protein sequence ID" value="MFC5653409.1"/>
    <property type="molecule type" value="Genomic_DNA"/>
</dbReference>
<reference evidence="2" key="1">
    <citation type="journal article" date="2019" name="Int. J. Syst. Evol. Microbiol.">
        <title>The Global Catalogue of Microorganisms (GCM) 10K type strain sequencing project: providing services to taxonomists for standard genome sequencing and annotation.</title>
        <authorList>
            <consortium name="The Broad Institute Genomics Platform"/>
            <consortium name="The Broad Institute Genome Sequencing Center for Infectious Disease"/>
            <person name="Wu L."/>
            <person name="Ma J."/>
        </authorList>
    </citation>
    <scope>NUCLEOTIDE SEQUENCE [LARGE SCALE GENOMIC DNA]</scope>
    <source>
        <strain evidence="2">CGMCC 1.3240</strain>
    </source>
</reference>
<dbReference type="PANTHER" id="PTHR43611:SF3">
    <property type="entry name" value="FLAVIN MONONUCLEOTIDE HYDROLASE 1, CHLOROPLATIC"/>
    <property type="match status" value="1"/>
</dbReference>
<keyword evidence="1" id="KW-0378">Hydrolase</keyword>
<dbReference type="EC" id="3.1.3.-" evidence="1"/>
<keyword evidence="2" id="KW-1185">Reference proteome</keyword>
<dbReference type="RefSeq" id="WP_379192063.1">
    <property type="nucleotide sequence ID" value="NZ_JBHSOW010000125.1"/>
</dbReference>
<protein>
    <submittedName>
        <fullName evidence="1">HAD family hydrolase</fullName>
        <ecNumber evidence="1">3.1.3.-</ecNumber>
    </submittedName>
</protein>
<organism evidence="1 2">
    <name type="scientific">Paenibacillus solisilvae</name>
    <dbReference type="NCBI Taxonomy" id="2486751"/>
    <lineage>
        <taxon>Bacteria</taxon>
        <taxon>Bacillati</taxon>
        <taxon>Bacillota</taxon>
        <taxon>Bacilli</taxon>
        <taxon>Bacillales</taxon>
        <taxon>Paenibacillaceae</taxon>
        <taxon>Paenibacillus</taxon>
    </lineage>
</organism>
<comment type="caution">
    <text evidence="1">The sequence shown here is derived from an EMBL/GenBank/DDBJ whole genome shotgun (WGS) entry which is preliminary data.</text>
</comment>
<gene>
    <name evidence="1" type="ORF">ACFPYJ_30690</name>
</gene>
<accession>A0ABW0W8L9</accession>
<dbReference type="NCBIfam" id="TIGR01509">
    <property type="entry name" value="HAD-SF-IA-v3"/>
    <property type="match status" value="1"/>
</dbReference>
<dbReference type="GO" id="GO:0016787">
    <property type="term" value="F:hydrolase activity"/>
    <property type="evidence" value="ECO:0007669"/>
    <property type="project" value="UniProtKB-KW"/>
</dbReference>
<proteinExistence type="predicted"/>
<dbReference type="SUPFAM" id="SSF56784">
    <property type="entry name" value="HAD-like"/>
    <property type="match status" value="1"/>
</dbReference>
<dbReference type="PANTHER" id="PTHR43611">
    <property type="entry name" value="ALPHA-D-GLUCOSE 1-PHOSPHATE PHOSPHATASE"/>
    <property type="match status" value="1"/>
</dbReference>
<dbReference type="InterPro" id="IPR023198">
    <property type="entry name" value="PGP-like_dom2"/>
</dbReference>
<evidence type="ECO:0000313" key="1">
    <source>
        <dbReference type="EMBL" id="MFC5653409.1"/>
    </source>
</evidence>